<feature type="compositionally biased region" description="Low complexity" evidence="1">
    <location>
        <begin position="52"/>
        <end position="61"/>
    </location>
</feature>
<name>A0AAV4NJE5_CAEEX</name>
<feature type="compositionally biased region" description="Polar residues" evidence="1">
    <location>
        <begin position="96"/>
        <end position="122"/>
    </location>
</feature>
<gene>
    <name evidence="2" type="ORF">CEXT_527691</name>
</gene>
<accession>A0AAV4NJE5</accession>
<feature type="region of interest" description="Disordered" evidence="1">
    <location>
        <begin position="45"/>
        <end position="122"/>
    </location>
</feature>
<keyword evidence="3" id="KW-1185">Reference proteome</keyword>
<comment type="caution">
    <text evidence="2">The sequence shown here is derived from an EMBL/GenBank/DDBJ whole genome shotgun (WGS) entry which is preliminary data.</text>
</comment>
<dbReference type="Proteomes" id="UP001054945">
    <property type="component" value="Unassembled WGS sequence"/>
</dbReference>
<reference evidence="2 3" key="1">
    <citation type="submission" date="2021-06" db="EMBL/GenBank/DDBJ databases">
        <title>Caerostris extrusa draft genome.</title>
        <authorList>
            <person name="Kono N."/>
            <person name="Arakawa K."/>
        </authorList>
    </citation>
    <scope>NUCLEOTIDE SEQUENCE [LARGE SCALE GENOMIC DNA]</scope>
</reference>
<organism evidence="2 3">
    <name type="scientific">Caerostris extrusa</name>
    <name type="common">Bark spider</name>
    <name type="synonym">Caerostris bankana</name>
    <dbReference type="NCBI Taxonomy" id="172846"/>
    <lineage>
        <taxon>Eukaryota</taxon>
        <taxon>Metazoa</taxon>
        <taxon>Ecdysozoa</taxon>
        <taxon>Arthropoda</taxon>
        <taxon>Chelicerata</taxon>
        <taxon>Arachnida</taxon>
        <taxon>Araneae</taxon>
        <taxon>Araneomorphae</taxon>
        <taxon>Entelegynae</taxon>
        <taxon>Araneoidea</taxon>
        <taxon>Araneidae</taxon>
        <taxon>Caerostris</taxon>
    </lineage>
</organism>
<dbReference type="AlphaFoldDB" id="A0AAV4NJE5"/>
<proteinExistence type="predicted"/>
<evidence type="ECO:0000313" key="2">
    <source>
        <dbReference type="EMBL" id="GIX84793.1"/>
    </source>
</evidence>
<dbReference type="EMBL" id="BPLR01021001">
    <property type="protein sequence ID" value="GIX84793.1"/>
    <property type="molecule type" value="Genomic_DNA"/>
</dbReference>
<sequence length="122" mass="13662">MKYLPTSNLLLRTKKEGILLHSGLILELTPAEAASKAMDHRLWGSTIRDAYSSSPTSSSKRPSIRRRKLPFNENVTKTPSDSDKPKAERIRETSTVKESTSLTPRSYTPLSERQQIAFASTN</sequence>
<feature type="compositionally biased region" description="Basic and acidic residues" evidence="1">
    <location>
        <begin position="80"/>
        <end position="95"/>
    </location>
</feature>
<evidence type="ECO:0000313" key="3">
    <source>
        <dbReference type="Proteomes" id="UP001054945"/>
    </source>
</evidence>
<protein>
    <submittedName>
        <fullName evidence="2">Uncharacterized protein</fullName>
    </submittedName>
</protein>
<evidence type="ECO:0000256" key="1">
    <source>
        <dbReference type="SAM" id="MobiDB-lite"/>
    </source>
</evidence>